<dbReference type="AlphaFoldDB" id="A0A9Q4B4D7"/>
<protein>
    <submittedName>
        <fullName evidence="5">Restriction endonuclease subunit S</fullName>
    </submittedName>
</protein>
<keyword evidence="6" id="KW-1185">Reference proteome</keyword>
<dbReference type="InterPro" id="IPR044946">
    <property type="entry name" value="Restrct_endonuc_typeI_TRD_sf"/>
</dbReference>
<dbReference type="PANTHER" id="PTHR30408">
    <property type="entry name" value="TYPE-1 RESTRICTION ENZYME ECOKI SPECIFICITY PROTEIN"/>
    <property type="match status" value="1"/>
</dbReference>
<evidence type="ECO:0000313" key="6">
    <source>
        <dbReference type="Proteomes" id="UP001057753"/>
    </source>
</evidence>
<dbReference type="InterPro" id="IPR052021">
    <property type="entry name" value="Type-I_RS_S_subunit"/>
</dbReference>
<keyword evidence="2" id="KW-0680">Restriction system</keyword>
<gene>
    <name evidence="5" type="ORF">HXA33_14530</name>
</gene>
<dbReference type="Gene3D" id="3.90.220.20">
    <property type="entry name" value="DNA methylase specificity domains"/>
    <property type="match status" value="2"/>
</dbReference>
<accession>A0A9Q4B4D7</accession>
<feature type="domain" description="Type I restriction modification DNA specificity" evidence="4">
    <location>
        <begin position="218"/>
        <end position="370"/>
    </location>
</feature>
<dbReference type="SUPFAM" id="SSF116734">
    <property type="entry name" value="DNA methylase specificity domain"/>
    <property type="match status" value="2"/>
</dbReference>
<dbReference type="GO" id="GO:0009307">
    <property type="term" value="P:DNA restriction-modification system"/>
    <property type="evidence" value="ECO:0007669"/>
    <property type="project" value="UniProtKB-KW"/>
</dbReference>
<evidence type="ECO:0000256" key="3">
    <source>
        <dbReference type="ARBA" id="ARBA00023125"/>
    </source>
</evidence>
<reference evidence="5" key="1">
    <citation type="submission" date="2020-06" db="EMBL/GenBank/DDBJ databases">
        <title>Insight into the genomes of haloalkaliphilic bacilli from Kenyan soda lakes.</title>
        <authorList>
            <person name="Mwirichia R."/>
            <person name="Villamizar G.C."/>
            <person name="Poehlein A."/>
            <person name="Mugweru J."/>
            <person name="Kipnyargis A."/>
            <person name="Kiplimo D."/>
            <person name="Orwa P."/>
            <person name="Daniel R."/>
        </authorList>
    </citation>
    <scope>NUCLEOTIDE SEQUENCE</scope>
    <source>
        <strain evidence="5">B1096_S55</strain>
    </source>
</reference>
<keyword evidence="5" id="KW-0378">Hydrolase</keyword>
<keyword evidence="5" id="KW-0255">Endonuclease</keyword>
<proteinExistence type="inferred from homology"/>
<evidence type="ECO:0000256" key="1">
    <source>
        <dbReference type="ARBA" id="ARBA00010923"/>
    </source>
</evidence>
<dbReference type="GO" id="GO:0004519">
    <property type="term" value="F:endonuclease activity"/>
    <property type="evidence" value="ECO:0007669"/>
    <property type="project" value="UniProtKB-KW"/>
</dbReference>
<dbReference type="PANTHER" id="PTHR30408:SF12">
    <property type="entry name" value="TYPE I RESTRICTION ENZYME MJAVIII SPECIFICITY SUBUNIT"/>
    <property type="match status" value="1"/>
</dbReference>
<dbReference type="Proteomes" id="UP001057753">
    <property type="component" value="Unassembled WGS sequence"/>
</dbReference>
<evidence type="ECO:0000256" key="2">
    <source>
        <dbReference type="ARBA" id="ARBA00022747"/>
    </source>
</evidence>
<name>A0A9Q4B4D7_SALAG</name>
<keyword evidence="5" id="KW-0540">Nuclease</keyword>
<evidence type="ECO:0000259" key="4">
    <source>
        <dbReference type="Pfam" id="PF01420"/>
    </source>
</evidence>
<evidence type="ECO:0000313" key="5">
    <source>
        <dbReference type="EMBL" id="MCR6097765.1"/>
    </source>
</evidence>
<dbReference type="InterPro" id="IPR000055">
    <property type="entry name" value="Restrct_endonuc_typeI_TRD"/>
</dbReference>
<dbReference type="Pfam" id="PF01420">
    <property type="entry name" value="Methylase_S"/>
    <property type="match status" value="2"/>
</dbReference>
<comment type="similarity">
    <text evidence="1">Belongs to the type-I restriction system S methylase family.</text>
</comment>
<keyword evidence="3" id="KW-0238">DNA-binding</keyword>
<organism evidence="5 6">
    <name type="scientific">Salipaludibacillus agaradhaerens</name>
    <name type="common">Bacillus agaradhaerens</name>
    <dbReference type="NCBI Taxonomy" id="76935"/>
    <lineage>
        <taxon>Bacteria</taxon>
        <taxon>Bacillati</taxon>
        <taxon>Bacillota</taxon>
        <taxon>Bacilli</taxon>
        <taxon>Bacillales</taxon>
        <taxon>Bacillaceae</taxon>
    </lineage>
</organism>
<sequence length="398" mass="45876">MISKYQDVQSISKLPKSEWQLIKFEDLLIDNSKQASKIKKGSYFEEGKFPIIDQGKSYISGYTSSSEGLYEEIPAIVFGDHTRVLKYVDFPLFLGADGVKLLRNKKSEEEVLTKYIYYYLCTINLPDTGYNRHFKYLKEIVFPIPNISIQKKIVQVLDKSHETINKRKAQIEALDQLTQSVFVEMFGDPIKNNKGYQTEKLSNLSNKITDGTHHSPPSTEEGVPYITAKHLREDGLDFYSNPTYVSKDEHKKIYARCNPEKGDVLYIKDGVTTGIARINKYDFQFSMLSSLALIKPNVSRINSYYLVYYLNNQGVFNRITNNMSGGAIKRLTLKKINQIEVNVPPIELQNQFSKYIQEIEQKKLILKQGEKLLENNYNSIMQRAFKGELFTQEELLNA</sequence>
<dbReference type="EMBL" id="JABXYM010000001">
    <property type="protein sequence ID" value="MCR6097765.1"/>
    <property type="molecule type" value="Genomic_DNA"/>
</dbReference>
<dbReference type="GO" id="GO:0003677">
    <property type="term" value="F:DNA binding"/>
    <property type="evidence" value="ECO:0007669"/>
    <property type="project" value="UniProtKB-KW"/>
</dbReference>
<feature type="domain" description="Type I restriction modification DNA specificity" evidence="4">
    <location>
        <begin position="17"/>
        <end position="172"/>
    </location>
</feature>
<comment type="caution">
    <text evidence="5">The sequence shown here is derived from an EMBL/GenBank/DDBJ whole genome shotgun (WGS) entry which is preliminary data.</text>
</comment>